<dbReference type="NCBIfam" id="NF004760">
    <property type="entry name" value="PRK06091.1"/>
    <property type="match status" value="1"/>
</dbReference>
<evidence type="ECO:0000259" key="1">
    <source>
        <dbReference type="Pfam" id="PF00549"/>
    </source>
</evidence>
<dbReference type="SUPFAM" id="SSF52210">
    <property type="entry name" value="Succinyl-CoA synthetase domains"/>
    <property type="match status" value="2"/>
</dbReference>
<reference evidence="3 4" key="1">
    <citation type="submission" date="2021-10" db="EMBL/GenBank/DDBJ databases">
        <title>Lutispora strain m25 sp. nov., a thermophilic, non-spore-forming bacterium isolated from a lab-scale methanogenic bioreactor digesting anaerobic sludge.</title>
        <authorList>
            <person name="El Houari A."/>
            <person name="Mcdonald J."/>
        </authorList>
    </citation>
    <scope>NUCLEOTIDE SEQUENCE [LARGE SCALE GENOMIC DNA]</scope>
    <source>
        <strain evidence="4">m25</strain>
    </source>
</reference>
<feature type="domain" description="ATP-citrate synthase/succinyl-CoA ligase C-terminal" evidence="1">
    <location>
        <begin position="351"/>
        <end position="513"/>
    </location>
</feature>
<evidence type="ECO:0000313" key="3">
    <source>
        <dbReference type="EMBL" id="MCQ1529070.1"/>
    </source>
</evidence>
<dbReference type="PANTHER" id="PTHR11117:SF24">
    <property type="entry name" value="PROTEIN FDRA"/>
    <property type="match status" value="1"/>
</dbReference>
<dbReference type="Pfam" id="PF02629">
    <property type="entry name" value="CoA_binding"/>
    <property type="match status" value="1"/>
</dbReference>
<protein>
    <submittedName>
        <fullName evidence="3">Acyl-CoA synthetase FdrA</fullName>
    </submittedName>
</protein>
<accession>A0ABT1NCW5</accession>
<evidence type="ECO:0000259" key="2">
    <source>
        <dbReference type="Pfam" id="PF02629"/>
    </source>
</evidence>
<dbReference type="RefSeq" id="WP_255226587.1">
    <property type="nucleotide sequence ID" value="NZ_JAJEKE010000003.1"/>
</dbReference>
<dbReference type="InterPro" id="IPR005811">
    <property type="entry name" value="SUCC_ACL_C"/>
</dbReference>
<dbReference type="Pfam" id="PF00549">
    <property type="entry name" value="Ligase_CoA"/>
    <property type="match status" value="1"/>
</dbReference>
<feature type="domain" description="CoA-binding" evidence="2">
    <location>
        <begin position="189"/>
        <end position="282"/>
    </location>
</feature>
<proteinExistence type="predicted"/>
<dbReference type="PANTHER" id="PTHR11117">
    <property type="entry name" value="SUCCINYL-COA LIGASE SUBUNIT ALPHA"/>
    <property type="match status" value="1"/>
</dbReference>
<organism evidence="3 4">
    <name type="scientific">Lutispora saccharofermentans</name>
    <dbReference type="NCBI Taxonomy" id="3024236"/>
    <lineage>
        <taxon>Bacteria</taxon>
        <taxon>Bacillati</taxon>
        <taxon>Bacillota</taxon>
        <taxon>Clostridia</taxon>
        <taxon>Lutisporales</taxon>
        <taxon>Lutisporaceae</taxon>
        <taxon>Lutispora</taxon>
    </lineage>
</organism>
<dbReference type="Proteomes" id="UP001651880">
    <property type="component" value="Unassembled WGS sequence"/>
</dbReference>
<dbReference type="InterPro" id="IPR016102">
    <property type="entry name" value="Succinyl-CoA_synth-like"/>
</dbReference>
<dbReference type="InterPro" id="IPR003781">
    <property type="entry name" value="CoA-bd"/>
</dbReference>
<keyword evidence="4" id="KW-1185">Reference proteome</keyword>
<comment type="caution">
    <text evidence="3">The sequence shown here is derived from an EMBL/GenBank/DDBJ whole genome shotgun (WGS) entry which is preliminary data.</text>
</comment>
<gene>
    <name evidence="3" type="primary">fdrA</name>
    <name evidence="3" type="ORF">LJD61_05850</name>
</gene>
<name>A0ABT1NCW5_9FIRM</name>
<evidence type="ECO:0000313" key="4">
    <source>
        <dbReference type="Proteomes" id="UP001651880"/>
    </source>
</evidence>
<dbReference type="Gene3D" id="3.40.50.720">
    <property type="entry name" value="NAD(P)-binding Rossmann-like Domain"/>
    <property type="match status" value="1"/>
</dbReference>
<dbReference type="Gene3D" id="3.40.50.261">
    <property type="entry name" value="Succinyl-CoA synthetase domains"/>
    <property type="match status" value="2"/>
</dbReference>
<dbReference type="EMBL" id="JAJEKE010000003">
    <property type="protein sequence ID" value="MCQ1529070.1"/>
    <property type="molecule type" value="Genomic_DNA"/>
</dbReference>
<sequence length="520" mass="56856">MVSKWLIKENSYYDSVTLMIITKEIEARDDVENAVVVMGTDLNKDLLNNVGLLNDEINKTTANDLIIAVRMKDESKFDEILAKVDELLNKKKSDAGEDYTPPTLDSAIKYMPDSNMVVISLPGAYAAAEAKKALENDKHVMLFSDNVTIEQEKELKELAVSKGLLMMGPDCGTAMINQVPLCFCNKVNKGNIGIVGASGTGTQEIMVQVHRMGGGCSQVIGTGGRDLKKEIGGLMMTLGIQALANDDNTDVIVLVSKPPAIEIAEKVLKTLKECGKKAVVDFIGGDDELIRKYGFIAASSLEDAAYKAVALAKGEEPKDAPIFTESEDKIDKLAAKEREKLASNQKYLRGLYSGGTLCDETLKLFTKEFGGIYSNIPLTPEYKLEDNKKSYKHTALDLGDDEFTVGRPHPMIDSYMRQQMIVKEAEDSEMAVLIMDVVLGYGSNEDPAGSLADHIKLAKKKFADRGQYLCVVAYVCGTKADPQNYDEQVKKLEDAGAVLMPSNAQAIRFAMKVVRGVIKC</sequence>